<organism evidence="3 4">
    <name type="scientific">Deinococcus aetherius</name>
    <dbReference type="NCBI Taxonomy" id="200252"/>
    <lineage>
        <taxon>Bacteria</taxon>
        <taxon>Thermotogati</taxon>
        <taxon>Deinococcota</taxon>
        <taxon>Deinococci</taxon>
        <taxon>Deinococcales</taxon>
        <taxon>Deinococcaceae</taxon>
        <taxon>Deinococcus</taxon>
    </lineage>
</organism>
<dbReference type="Pfam" id="PF00188">
    <property type="entry name" value="CAP"/>
    <property type="match status" value="1"/>
</dbReference>
<dbReference type="InterPro" id="IPR014044">
    <property type="entry name" value="CAP_dom"/>
</dbReference>
<dbReference type="RefSeq" id="WP_264774722.1">
    <property type="nucleotide sequence ID" value="NZ_AP026560.1"/>
</dbReference>
<feature type="chain" id="PRO_5046845352" description="SCP domain-containing protein" evidence="1">
    <location>
        <begin position="18"/>
        <end position="175"/>
    </location>
</feature>
<dbReference type="SUPFAM" id="SSF55797">
    <property type="entry name" value="PR-1-like"/>
    <property type="match status" value="1"/>
</dbReference>
<keyword evidence="4" id="KW-1185">Reference proteome</keyword>
<reference evidence="3" key="1">
    <citation type="submission" date="2022-07" db="EMBL/GenBank/DDBJ databases">
        <title>Complete Genome Sequence of the Radioresistant Bacterium Deinococcus aetherius ST0316, Isolated from the Air Dust collected in Lower Stratosphere above Japan.</title>
        <authorList>
            <person name="Satoh K."/>
            <person name="Hagiwara K."/>
            <person name="Katsumata K."/>
            <person name="Kubo A."/>
            <person name="Yokobori S."/>
            <person name="Yamagishi A."/>
            <person name="Oono Y."/>
            <person name="Narumi I."/>
        </authorList>
    </citation>
    <scope>NUCLEOTIDE SEQUENCE</scope>
    <source>
        <strain evidence="3">ST0316</strain>
    </source>
</reference>
<evidence type="ECO:0000313" key="3">
    <source>
        <dbReference type="EMBL" id="BDP42007.1"/>
    </source>
</evidence>
<evidence type="ECO:0000313" key="4">
    <source>
        <dbReference type="Proteomes" id="UP001064971"/>
    </source>
</evidence>
<dbReference type="InterPro" id="IPR035940">
    <property type="entry name" value="CAP_sf"/>
</dbReference>
<gene>
    <name evidence="3" type="ORF">DAETH_19760</name>
</gene>
<dbReference type="EMBL" id="AP026560">
    <property type="protein sequence ID" value="BDP42007.1"/>
    <property type="molecule type" value="Genomic_DNA"/>
</dbReference>
<proteinExistence type="predicted"/>
<dbReference type="PANTHER" id="PTHR31157">
    <property type="entry name" value="SCP DOMAIN-CONTAINING PROTEIN"/>
    <property type="match status" value="1"/>
</dbReference>
<dbReference type="PANTHER" id="PTHR31157:SF1">
    <property type="entry name" value="SCP DOMAIN-CONTAINING PROTEIN"/>
    <property type="match status" value="1"/>
</dbReference>
<name>A0ABM8AED1_9DEIO</name>
<accession>A0ABM8AED1</accession>
<keyword evidence="1" id="KW-0732">Signal</keyword>
<feature type="signal peptide" evidence="1">
    <location>
        <begin position="1"/>
        <end position="17"/>
    </location>
</feature>
<dbReference type="CDD" id="cd05379">
    <property type="entry name" value="CAP_bacterial"/>
    <property type="match status" value="1"/>
</dbReference>
<evidence type="ECO:0000256" key="1">
    <source>
        <dbReference type="SAM" id="SignalP"/>
    </source>
</evidence>
<evidence type="ECO:0000259" key="2">
    <source>
        <dbReference type="Pfam" id="PF00188"/>
    </source>
</evidence>
<dbReference type="Proteomes" id="UP001064971">
    <property type="component" value="Chromosome"/>
</dbReference>
<feature type="domain" description="SCP" evidence="2">
    <location>
        <begin position="46"/>
        <end position="172"/>
    </location>
</feature>
<sequence>MRTPLILLLLGSLTLTACGGTGTTGTPSANDAGDQTKSTEEALILRQVNEVRAQPRTCGDQHFAATTPVTWNGYLAKAARAHAADMATRGYFDHRNPDGLEVEDRAEAAGYTGWQFVGENLAAGYDSEHVMKAWLDSPSHCRTLMDPRFKELGVGYVNDPASPKGTYWVQDFGTR</sequence>
<dbReference type="Gene3D" id="3.40.33.10">
    <property type="entry name" value="CAP"/>
    <property type="match status" value="1"/>
</dbReference>
<protein>
    <recommendedName>
        <fullName evidence="2">SCP domain-containing protein</fullName>
    </recommendedName>
</protein>